<dbReference type="Gene3D" id="3.60.10.10">
    <property type="entry name" value="Endonuclease/exonuclease/phosphatase"/>
    <property type="match status" value="1"/>
</dbReference>
<accession>A0A6G0RHG2</accession>
<proteinExistence type="predicted"/>
<sequence length="418" mass="47969">MSDRNWVDARELMGHAEDEGALPPTAHFTYWKQNSASRIDRFYVSANWQQQVQWVDVQLPPVDSDHQAVTLHLSGQRKHPNKSQRRPSYPIRSTYPDKVLLDLLTEITRRGVGQRRGVQCWDESLNLISEAIANVSKREKQRRQRVTQRIQRQTRANLITRQQLIRAATDDLKAAAQIRLGANLDNTTEQIRLKFKRWSDWERDQSVTNIRAANGPDYPNTMPISDRFAIEWSTIQGQRHSDFTDSEQLRAALHDFVKIPEKRKVRPEDNYDLMREITTTEIATAIESLSRHKAVGEDGLNNGFYKDAGGILIPLLTKLSNDILQGAEPPESFRRAMIIPLRKKGDSEQAMDYRPIALLQTSYKVFTKVLAMRLQMFLGRLIGATQQGFVHGRQIQKTVAMMLATLQDAMEDINTQCP</sequence>
<protein>
    <recommendedName>
        <fullName evidence="3">Reverse transcriptase domain-containing protein</fullName>
    </recommendedName>
</protein>
<evidence type="ECO:0000313" key="1">
    <source>
        <dbReference type="EMBL" id="KAE9333779.1"/>
    </source>
</evidence>
<evidence type="ECO:0008006" key="3">
    <source>
        <dbReference type="Google" id="ProtNLM"/>
    </source>
</evidence>
<dbReference type="AlphaFoldDB" id="A0A6G0RHG2"/>
<reference evidence="1 2" key="1">
    <citation type="submission" date="2018-09" db="EMBL/GenBank/DDBJ databases">
        <title>Genomic investigation of the strawberry pathogen Phytophthora fragariae indicates pathogenicity is determined by transcriptional variation in three key races.</title>
        <authorList>
            <person name="Adams T.M."/>
            <person name="Armitage A.D."/>
            <person name="Sobczyk M.K."/>
            <person name="Bates H.J."/>
            <person name="Dunwell J.M."/>
            <person name="Nellist C.F."/>
            <person name="Harrison R.J."/>
        </authorList>
    </citation>
    <scope>NUCLEOTIDE SEQUENCE [LARGE SCALE GENOMIC DNA]</scope>
    <source>
        <strain evidence="1 2">NOV-77</strain>
    </source>
</reference>
<dbReference type="PANTHER" id="PTHR19446">
    <property type="entry name" value="REVERSE TRANSCRIPTASES"/>
    <property type="match status" value="1"/>
</dbReference>
<dbReference type="Proteomes" id="UP000486351">
    <property type="component" value="Unassembled WGS sequence"/>
</dbReference>
<dbReference type="SUPFAM" id="SSF56219">
    <property type="entry name" value="DNase I-like"/>
    <property type="match status" value="1"/>
</dbReference>
<evidence type="ECO:0000313" key="2">
    <source>
        <dbReference type="Proteomes" id="UP000486351"/>
    </source>
</evidence>
<dbReference type="EMBL" id="QXFY01000878">
    <property type="protein sequence ID" value="KAE9333779.1"/>
    <property type="molecule type" value="Genomic_DNA"/>
</dbReference>
<gene>
    <name evidence="1" type="ORF">PF008_g14289</name>
</gene>
<organism evidence="1 2">
    <name type="scientific">Phytophthora fragariae</name>
    <dbReference type="NCBI Taxonomy" id="53985"/>
    <lineage>
        <taxon>Eukaryota</taxon>
        <taxon>Sar</taxon>
        <taxon>Stramenopiles</taxon>
        <taxon>Oomycota</taxon>
        <taxon>Peronosporomycetes</taxon>
        <taxon>Peronosporales</taxon>
        <taxon>Peronosporaceae</taxon>
        <taxon>Phytophthora</taxon>
    </lineage>
</organism>
<name>A0A6G0RHG2_9STRA</name>
<dbReference type="InterPro" id="IPR036691">
    <property type="entry name" value="Endo/exonu/phosph_ase_sf"/>
</dbReference>
<comment type="caution">
    <text evidence="1">The sequence shown here is derived from an EMBL/GenBank/DDBJ whole genome shotgun (WGS) entry which is preliminary data.</text>
</comment>